<evidence type="ECO:0000259" key="3">
    <source>
        <dbReference type="Pfam" id="PF00156"/>
    </source>
</evidence>
<evidence type="ECO:0000256" key="1">
    <source>
        <dbReference type="ARBA" id="ARBA00022727"/>
    </source>
</evidence>
<dbReference type="PANTHER" id="PTHR10210">
    <property type="entry name" value="RIBOSE-PHOSPHATE DIPHOSPHOKINASE FAMILY MEMBER"/>
    <property type="match status" value="1"/>
</dbReference>
<dbReference type="NCBIfam" id="NF005537">
    <property type="entry name" value="PRK07199.1"/>
    <property type="match status" value="1"/>
</dbReference>
<gene>
    <name evidence="5" type="ORF">N4264_14595</name>
</gene>
<evidence type="ECO:0000256" key="2">
    <source>
        <dbReference type="RuleBase" id="RU004324"/>
    </source>
</evidence>
<dbReference type="NCBIfam" id="TIGR01251">
    <property type="entry name" value="ribP_PPkin"/>
    <property type="match status" value="1"/>
</dbReference>
<feature type="domain" description="Phosphoribosyltransferase" evidence="3">
    <location>
        <begin position="150"/>
        <end position="269"/>
    </location>
</feature>
<reference evidence="5" key="1">
    <citation type="submission" date="2022-09" db="EMBL/GenBank/DDBJ databases">
        <title>Tahibacter sp. nov., isolated from a fresh water.</title>
        <authorList>
            <person name="Baek J.H."/>
            <person name="Lee J.K."/>
            <person name="Kim J.M."/>
            <person name="Jeon C.O."/>
        </authorList>
    </citation>
    <scope>NUCLEOTIDE SEQUENCE</scope>
    <source>
        <strain evidence="5">W38</strain>
    </source>
</reference>
<organism evidence="5 6">
    <name type="scientific">Tahibacter amnicola</name>
    <dbReference type="NCBI Taxonomy" id="2976241"/>
    <lineage>
        <taxon>Bacteria</taxon>
        <taxon>Pseudomonadati</taxon>
        <taxon>Pseudomonadota</taxon>
        <taxon>Gammaproteobacteria</taxon>
        <taxon>Lysobacterales</taxon>
        <taxon>Rhodanobacteraceae</taxon>
        <taxon>Tahibacter</taxon>
    </lineage>
</organism>
<dbReference type="CDD" id="cd06223">
    <property type="entry name" value="PRTases_typeI"/>
    <property type="match status" value="1"/>
</dbReference>
<evidence type="ECO:0000259" key="4">
    <source>
        <dbReference type="Pfam" id="PF13793"/>
    </source>
</evidence>
<dbReference type="EMBL" id="CP104694">
    <property type="protein sequence ID" value="UXI65984.1"/>
    <property type="molecule type" value="Genomic_DNA"/>
</dbReference>
<dbReference type="InterPro" id="IPR029099">
    <property type="entry name" value="Pribosyltran_N"/>
</dbReference>
<dbReference type="InterPro" id="IPR000836">
    <property type="entry name" value="PRTase_dom"/>
</dbReference>
<dbReference type="GO" id="GO:0004749">
    <property type="term" value="F:ribose phosphate diphosphokinase activity"/>
    <property type="evidence" value="ECO:0007669"/>
    <property type="project" value="UniProtKB-EC"/>
</dbReference>
<name>A0ABY6B7W4_9GAMM</name>
<sequence>MRPLFFAFPKNHVLARSLAADCNAEMGELRWHRFPDGESLVTLDADCQQRDIVIVCTLRDPDGHALPLLFAARTARELGARSVGLVAPYLAYLRQDANFHPGEAISSVHFAAFISWTFDWLATVDPHLHRHSDLEALFDIPARRASAMSVVADWIGAHVQSPILVGPDSESAQWVQPVAAQLNAPLVVLAKERHGDRSVEVTLPDRDIIAGHTPVLVDDIISSGHTLLETLRVLREVRAQPAICIAVHGLFADGADQRLLAAGAQRLVTTNCVEHSSNEIDVTPILVPLLLDLLTIRPP</sequence>
<dbReference type="Pfam" id="PF00156">
    <property type="entry name" value="Pribosyltran"/>
    <property type="match status" value="1"/>
</dbReference>
<dbReference type="InterPro" id="IPR029057">
    <property type="entry name" value="PRTase-like"/>
</dbReference>
<evidence type="ECO:0000313" key="6">
    <source>
        <dbReference type="Proteomes" id="UP001064632"/>
    </source>
</evidence>
<dbReference type="InterPro" id="IPR005946">
    <property type="entry name" value="Rib-P_diPkinase"/>
</dbReference>
<dbReference type="Proteomes" id="UP001064632">
    <property type="component" value="Chromosome"/>
</dbReference>
<evidence type="ECO:0000313" key="5">
    <source>
        <dbReference type="EMBL" id="UXI65984.1"/>
    </source>
</evidence>
<accession>A0ABY6B7W4</accession>
<keyword evidence="5" id="KW-0808">Transferase</keyword>
<dbReference type="RefSeq" id="WP_261692974.1">
    <property type="nucleotide sequence ID" value="NZ_CP104694.1"/>
</dbReference>
<dbReference type="SMART" id="SM01400">
    <property type="entry name" value="Pribosyltran_N"/>
    <property type="match status" value="1"/>
</dbReference>
<dbReference type="Gene3D" id="3.40.50.2020">
    <property type="match status" value="2"/>
</dbReference>
<proteinExistence type="inferred from homology"/>
<comment type="similarity">
    <text evidence="2">Belongs to the ribose-phosphate pyrophosphokinase family.</text>
</comment>
<keyword evidence="6" id="KW-1185">Reference proteome</keyword>
<dbReference type="EC" id="2.7.6.1" evidence="5"/>
<dbReference type="Pfam" id="PF13793">
    <property type="entry name" value="Pribosyltran_N"/>
    <property type="match status" value="1"/>
</dbReference>
<dbReference type="PANTHER" id="PTHR10210:SF41">
    <property type="entry name" value="RIBOSE-PHOSPHATE PYROPHOSPHOKINASE 1, CHLOROPLASTIC"/>
    <property type="match status" value="1"/>
</dbReference>
<keyword evidence="1 2" id="KW-0545">Nucleotide biosynthesis</keyword>
<dbReference type="SUPFAM" id="SSF53271">
    <property type="entry name" value="PRTase-like"/>
    <property type="match status" value="2"/>
</dbReference>
<feature type="domain" description="Ribose-phosphate pyrophosphokinase N-terminal" evidence="4">
    <location>
        <begin position="6"/>
        <end position="113"/>
    </location>
</feature>
<protein>
    <submittedName>
        <fullName evidence="5">Ribose-phosphate diphosphokinase</fullName>
        <ecNumber evidence="5">2.7.6.1</ecNumber>
    </submittedName>
</protein>